<organism evidence="2 3">
    <name type="scientific">Araneus ventricosus</name>
    <name type="common">Orbweaver spider</name>
    <name type="synonym">Epeira ventricosa</name>
    <dbReference type="NCBI Taxonomy" id="182803"/>
    <lineage>
        <taxon>Eukaryota</taxon>
        <taxon>Metazoa</taxon>
        <taxon>Ecdysozoa</taxon>
        <taxon>Arthropoda</taxon>
        <taxon>Chelicerata</taxon>
        <taxon>Arachnida</taxon>
        <taxon>Araneae</taxon>
        <taxon>Araneomorphae</taxon>
        <taxon>Entelegynae</taxon>
        <taxon>Araneoidea</taxon>
        <taxon>Araneidae</taxon>
        <taxon>Araneus</taxon>
    </lineage>
</organism>
<keyword evidence="3" id="KW-1185">Reference proteome</keyword>
<feature type="compositionally biased region" description="Basic and acidic residues" evidence="1">
    <location>
        <begin position="85"/>
        <end position="95"/>
    </location>
</feature>
<evidence type="ECO:0000256" key="1">
    <source>
        <dbReference type="SAM" id="MobiDB-lite"/>
    </source>
</evidence>
<accession>A0A4Y2AWG6</accession>
<evidence type="ECO:0000313" key="2">
    <source>
        <dbReference type="EMBL" id="GBL83619.1"/>
    </source>
</evidence>
<dbReference type="Proteomes" id="UP000499080">
    <property type="component" value="Unassembled WGS sequence"/>
</dbReference>
<gene>
    <name evidence="2" type="ORF">AVEN_196442_1</name>
</gene>
<reference evidence="2 3" key="1">
    <citation type="journal article" date="2019" name="Sci. Rep.">
        <title>Orb-weaving spider Araneus ventricosus genome elucidates the spidroin gene catalogue.</title>
        <authorList>
            <person name="Kono N."/>
            <person name="Nakamura H."/>
            <person name="Ohtoshi R."/>
            <person name="Moran D.A.P."/>
            <person name="Shinohara A."/>
            <person name="Yoshida Y."/>
            <person name="Fujiwara M."/>
            <person name="Mori M."/>
            <person name="Tomita M."/>
            <person name="Arakawa K."/>
        </authorList>
    </citation>
    <scope>NUCLEOTIDE SEQUENCE [LARGE SCALE GENOMIC DNA]</scope>
</reference>
<dbReference type="EMBL" id="BGPR01000033">
    <property type="protein sequence ID" value="GBL83619.1"/>
    <property type="molecule type" value="Genomic_DNA"/>
</dbReference>
<feature type="region of interest" description="Disordered" evidence="1">
    <location>
        <begin position="85"/>
        <end position="106"/>
    </location>
</feature>
<sequence length="106" mass="11983">MECNILLRTSSGKNNSTSKLMENEALFTNVPENKKHRKQEKQLLYKLETKTDSKSVIITVTSVSITLGAYQLTSSHCGQDSKEIQRHSKDTETSQHLRVFIPFPTG</sequence>
<evidence type="ECO:0000313" key="3">
    <source>
        <dbReference type="Proteomes" id="UP000499080"/>
    </source>
</evidence>
<name>A0A4Y2AWG6_ARAVE</name>
<comment type="caution">
    <text evidence="2">The sequence shown here is derived from an EMBL/GenBank/DDBJ whole genome shotgun (WGS) entry which is preliminary data.</text>
</comment>
<protein>
    <submittedName>
        <fullName evidence="2">Uncharacterized protein</fullName>
    </submittedName>
</protein>
<dbReference type="AlphaFoldDB" id="A0A4Y2AWG6"/>
<proteinExistence type="predicted"/>